<accession>A0ABU4ARB8</accession>
<dbReference type="EMBL" id="JAWLIP010000013">
    <property type="protein sequence ID" value="MDV6228788.1"/>
    <property type="molecule type" value="Genomic_DNA"/>
</dbReference>
<comment type="caution">
    <text evidence="1">The sequence shown here is derived from an EMBL/GenBank/DDBJ whole genome shotgun (WGS) entry which is preliminary data.</text>
</comment>
<name>A0ABU4ARB8_9HYPH</name>
<proteinExistence type="predicted"/>
<dbReference type="RefSeq" id="WP_317562514.1">
    <property type="nucleotide sequence ID" value="NZ_JAWLIP010000013.1"/>
</dbReference>
<dbReference type="Proteomes" id="UP001185659">
    <property type="component" value="Unassembled WGS sequence"/>
</dbReference>
<gene>
    <name evidence="1" type="ORF">R2G56_21075</name>
</gene>
<organism evidence="1 2">
    <name type="scientific">Nitratireductor aquimarinus</name>
    <dbReference type="NCBI Taxonomy" id="889300"/>
    <lineage>
        <taxon>Bacteria</taxon>
        <taxon>Pseudomonadati</taxon>
        <taxon>Pseudomonadota</taxon>
        <taxon>Alphaproteobacteria</taxon>
        <taxon>Hyphomicrobiales</taxon>
        <taxon>Phyllobacteriaceae</taxon>
        <taxon>Nitratireductor</taxon>
    </lineage>
</organism>
<keyword evidence="2" id="KW-1185">Reference proteome</keyword>
<evidence type="ECO:0000313" key="1">
    <source>
        <dbReference type="EMBL" id="MDV6228788.1"/>
    </source>
</evidence>
<reference evidence="1 2" key="1">
    <citation type="submission" date="2023-10" db="EMBL/GenBank/DDBJ databases">
        <authorList>
            <person name="Venkata Ramana C."/>
            <person name="Sasikala C."/>
            <person name="Dhurka M."/>
        </authorList>
    </citation>
    <scope>NUCLEOTIDE SEQUENCE [LARGE SCALE GENOMIC DNA]</scope>
    <source>
        <strain evidence="1 2">KCTC 32151</strain>
    </source>
</reference>
<sequence>MTVKHYVYITYNRNNADLDAQIDAFMSEHEGCGSSSGFETRTLEYVGERSFGLESLKALKVLRDLLCKETGLDESEIEVAYDEWSDEADEPLCSINARDDE</sequence>
<protein>
    <submittedName>
        <fullName evidence="1">Uncharacterized protein</fullName>
    </submittedName>
</protein>
<evidence type="ECO:0000313" key="2">
    <source>
        <dbReference type="Proteomes" id="UP001185659"/>
    </source>
</evidence>